<reference evidence="1 2" key="1">
    <citation type="journal article" date="2021" name="Elife">
        <title>Chloroplast acquisition without the gene transfer in kleptoplastic sea slugs, Plakobranchus ocellatus.</title>
        <authorList>
            <person name="Maeda T."/>
            <person name="Takahashi S."/>
            <person name="Yoshida T."/>
            <person name="Shimamura S."/>
            <person name="Takaki Y."/>
            <person name="Nagai Y."/>
            <person name="Toyoda A."/>
            <person name="Suzuki Y."/>
            <person name="Arimoto A."/>
            <person name="Ishii H."/>
            <person name="Satoh N."/>
            <person name="Nishiyama T."/>
            <person name="Hasebe M."/>
            <person name="Maruyama T."/>
            <person name="Minagawa J."/>
            <person name="Obokata J."/>
            <person name="Shigenobu S."/>
        </authorList>
    </citation>
    <scope>NUCLEOTIDE SEQUENCE [LARGE SCALE GENOMIC DNA]</scope>
</reference>
<organism evidence="1 2">
    <name type="scientific">Plakobranchus ocellatus</name>
    <dbReference type="NCBI Taxonomy" id="259542"/>
    <lineage>
        <taxon>Eukaryota</taxon>
        <taxon>Metazoa</taxon>
        <taxon>Spiralia</taxon>
        <taxon>Lophotrochozoa</taxon>
        <taxon>Mollusca</taxon>
        <taxon>Gastropoda</taxon>
        <taxon>Heterobranchia</taxon>
        <taxon>Euthyneura</taxon>
        <taxon>Panpulmonata</taxon>
        <taxon>Sacoglossa</taxon>
        <taxon>Placobranchoidea</taxon>
        <taxon>Plakobranchidae</taxon>
        <taxon>Plakobranchus</taxon>
    </lineage>
</organism>
<dbReference type="Proteomes" id="UP000735302">
    <property type="component" value="Unassembled WGS sequence"/>
</dbReference>
<dbReference type="AlphaFoldDB" id="A0AAV4AD82"/>
<gene>
    <name evidence="1" type="ORF">PoB_003171800</name>
</gene>
<name>A0AAV4AD82_9GAST</name>
<proteinExistence type="predicted"/>
<evidence type="ECO:0000313" key="1">
    <source>
        <dbReference type="EMBL" id="GFO05213.1"/>
    </source>
</evidence>
<accession>A0AAV4AD82</accession>
<dbReference type="EMBL" id="BLXT01003747">
    <property type="protein sequence ID" value="GFO05213.1"/>
    <property type="molecule type" value="Genomic_DNA"/>
</dbReference>
<protein>
    <submittedName>
        <fullName evidence="1">Uncharacterized protein</fullName>
    </submittedName>
</protein>
<evidence type="ECO:0000313" key="2">
    <source>
        <dbReference type="Proteomes" id="UP000735302"/>
    </source>
</evidence>
<comment type="caution">
    <text evidence="1">The sequence shown here is derived from an EMBL/GenBank/DDBJ whole genome shotgun (WGS) entry which is preliminary data.</text>
</comment>
<keyword evidence="2" id="KW-1185">Reference proteome</keyword>
<sequence length="91" mass="10231">MADLMPATLTTNGFADFAHDSYMQRDSISLFYTGFRIIRSEMIITNDFGSLKNFSYKATCMDISPQPVTQTVSVCVKLLMSSKLHISKHIT</sequence>